<dbReference type="Proteomes" id="UP000249396">
    <property type="component" value="Unassembled WGS sequence"/>
</dbReference>
<organism evidence="3 4">
    <name type="scientific">Candidatus Methylumidiphilus alinenensis</name>
    <dbReference type="NCBI Taxonomy" id="2202197"/>
    <lineage>
        <taxon>Bacteria</taxon>
        <taxon>Pseudomonadati</taxon>
        <taxon>Pseudomonadota</taxon>
        <taxon>Gammaproteobacteria</taxon>
        <taxon>Methylococcales</taxon>
        <taxon>Candidatus Methylumidiphilus</taxon>
    </lineage>
</organism>
<dbReference type="InterPro" id="IPR012336">
    <property type="entry name" value="Thioredoxin-like_fold"/>
</dbReference>
<dbReference type="InterPro" id="IPR036249">
    <property type="entry name" value="Thioredoxin-like_sf"/>
</dbReference>
<dbReference type="PANTHER" id="PTHR12289:SF41">
    <property type="entry name" value="FAILED AXON CONNECTIONS-RELATED"/>
    <property type="match status" value="1"/>
</dbReference>
<dbReference type="InterPro" id="IPR026928">
    <property type="entry name" value="FAX/IsoI-like"/>
</dbReference>
<dbReference type="Pfam" id="PF17172">
    <property type="entry name" value="GST_N_4"/>
    <property type="match status" value="1"/>
</dbReference>
<dbReference type="CDD" id="cd03193">
    <property type="entry name" value="GST_C_Metaxin"/>
    <property type="match status" value="1"/>
</dbReference>
<gene>
    <name evidence="3" type="ORF">DM484_12145</name>
</gene>
<evidence type="ECO:0000313" key="4">
    <source>
        <dbReference type="Proteomes" id="UP000249396"/>
    </source>
</evidence>
<dbReference type="Gene3D" id="3.40.30.10">
    <property type="entry name" value="Glutaredoxin"/>
    <property type="match status" value="1"/>
</dbReference>
<evidence type="ECO:0000259" key="2">
    <source>
        <dbReference type="Pfam" id="PF17172"/>
    </source>
</evidence>
<dbReference type="SFLD" id="SFLDG01180">
    <property type="entry name" value="SUF1"/>
    <property type="match status" value="1"/>
</dbReference>
<proteinExistence type="predicted"/>
<dbReference type="SFLD" id="SFLDS00019">
    <property type="entry name" value="Glutathione_Transferase_(cytos"/>
    <property type="match status" value="1"/>
</dbReference>
<dbReference type="SUPFAM" id="SSF47616">
    <property type="entry name" value="GST C-terminal domain-like"/>
    <property type="match status" value="1"/>
</dbReference>
<dbReference type="Pfam" id="PF17171">
    <property type="entry name" value="GST_C_6"/>
    <property type="match status" value="1"/>
</dbReference>
<dbReference type="InterPro" id="IPR040079">
    <property type="entry name" value="Glutathione_S-Trfase"/>
</dbReference>
<dbReference type="InterPro" id="IPR050931">
    <property type="entry name" value="Mito_Protein_Transport_Metaxin"/>
</dbReference>
<dbReference type="PANTHER" id="PTHR12289">
    <property type="entry name" value="METAXIN RELATED"/>
    <property type="match status" value="1"/>
</dbReference>
<protein>
    <submittedName>
        <fullName evidence="3">Glutathione S-transferase</fullName>
    </submittedName>
</protein>
<keyword evidence="3" id="KW-0808">Transferase</keyword>
<name>A0A2W4R5W9_9GAMM</name>
<feature type="domain" description="Thioredoxin-like fold" evidence="2">
    <location>
        <begin position="19"/>
        <end position="113"/>
    </location>
</feature>
<evidence type="ECO:0000259" key="1">
    <source>
        <dbReference type="Pfam" id="PF17171"/>
    </source>
</evidence>
<dbReference type="GO" id="GO:0016740">
    <property type="term" value="F:transferase activity"/>
    <property type="evidence" value="ECO:0007669"/>
    <property type="project" value="UniProtKB-KW"/>
</dbReference>
<dbReference type="InterPro" id="IPR033468">
    <property type="entry name" value="Metaxin_GST"/>
</dbReference>
<dbReference type="SUPFAM" id="SSF52833">
    <property type="entry name" value="Thioredoxin-like"/>
    <property type="match status" value="1"/>
</dbReference>
<dbReference type="GO" id="GO:0005737">
    <property type="term" value="C:cytoplasm"/>
    <property type="evidence" value="ECO:0007669"/>
    <property type="project" value="TreeGrafter"/>
</dbReference>
<feature type="domain" description="Metaxin glutathione S-transferase" evidence="1">
    <location>
        <begin position="164"/>
        <end position="226"/>
    </location>
</feature>
<accession>A0A2W4R5W9</accession>
<dbReference type="SFLD" id="SFLDG01200">
    <property type="entry name" value="SUF1.1"/>
    <property type="match status" value="1"/>
</dbReference>
<dbReference type="EMBL" id="QJPH01000312">
    <property type="protein sequence ID" value="PZN78873.1"/>
    <property type="molecule type" value="Genomic_DNA"/>
</dbReference>
<evidence type="ECO:0000313" key="3">
    <source>
        <dbReference type="EMBL" id="PZN78873.1"/>
    </source>
</evidence>
<reference evidence="3 4" key="1">
    <citation type="journal article" date="2018" name="Aquat. Microb. Ecol.">
        <title>Gammaproteobacterial methanotrophs dominate.</title>
        <authorList>
            <person name="Rissanen A.J."/>
            <person name="Saarenheimo J."/>
            <person name="Tiirola M."/>
            <person name="Peura S."/>
            <person name="Aalto S.L."/>
            <person name="Karvinen A."/>
            <person name="Nykanen H."/>
        </authorList>
    </citation>
    <scope>NUCLEOTIDE SEQUENCE [LARGE SCALE GENOMIC DNA]</scope>
    <source>
        <strain evidence="3">AMbin10</strain>
    </source>
</reference>
<dbReference type="AlphaFoldDB" id="A0A2W4R5W9"/>
<comment type="caution">
    <text evidence="3">The sequence shown here is derived from an EMBL/GenBank/DDBJ whole genome shotgun (WGS) entry which is preliminary data.</text>
</comment>
<sequence>MIKLHQLARTWGIPNLSHFCVKIETYLRMTKQPYQVVDSLPLKGPRGKLPFIVDKDKKVSDSRLIVNYLKSTYGDTLDAHLSAEQKAIAKSFQRLLEEHLYWISMTSRWNYTEANWQTNKKAIFSVLPPVARDLAALVYRRRINSQILGHGIGRLSSQEAFDLGKEDIDALADFLADKPYFMGDKPTSLDASAYGILVNTLGCPIESPIKDHALTKKNLVNYCQKMQAEFFPELAWGGTNS</sequence>
<dbReference type="InterPro" id="IPR036282">
    <property type="entry name" value="Glutathione-S-Trfase_C_sf"/>
</dbReference>